<keyword evidence="1" id="KW-0805">Transcription regulation</keyword>
<dbReference type="PROSITE" id="PS51077">
    <property type="entry name" value="HTH_ICLR"/>
    <property type="match status" value="1"/>
</dbReference>
<feature type="domain" description="HTH iclR-type" evidence="3">
    <location>
        <begin position="6"/>
        <end position="67"/>
    </location>
</feature>
<organism evidence="4 5">
    <name type="scientific">Nocardia halotolerans</name>
    <dbReference type="NCBI Taxonomy" id="1755878"/>
    <lineage>
        <taxon>Bacteria</taxon>
        <taxon>Bacillati</taxon>
        <taxon>Actinomycetota</taxon>
        <taxon>Actinomycetes</taxon>
        <taxon>Mycobacteriales</taxon>
        <taxon>Nocardiaceae</taxon>
        <taxon>Nocardia</taxon>
    </lineage>
</organism>
<keyword evidence="2" id="KW-0804">Transcription</keyword>
<comment type="caution">
    <text evidence="4">The sequence shown here is derived from an EMBL/GenBank/DDBJ whole genome shotgun (WGS) entry which is preliminary data.</text>
</comment>
<dbReference type="InterPro" id="IPR036390">
    <property type="entry name" value="WH_DNA-bd_sf"/>
</dbReference>
<dbReference type="SUPFAM" id="SSF46785">
    <property type="entry name" value="Winged helix' DNA-binding domain"/>
    <property type="match status" value="1"/>
</dbReference>
<dbReference type="Proteomes" id="UP001595844">
    <property type="component" value="Unassembled WGS sequence"/>
</dbReference>
<dbReference type="Gene3D" id="3.30.450.40">
    <property type="match status" value="1"/>
</dbReference>
<evidence type="ECO:0000256" key="2">
    <source>
        <dbReference type="ARBA" id="ARBA00023163"/>
    </source>
</evidence>
<dbReference type="InterPro" id="IPR050707">
    <property type="entry name" value="HTH_MetabolicPath_Reg"/>
</dbReference>
<dbReference type="EMBL" id="JBHSDL010000002">
    <property type="protein sequence ID" value="MFC4372940.1"/>
    <property type="molecule type" value="Genomic_DNA"/>
</dbReference>
<dbReference type="RefSeq" id="WP_378555455.1">
    <property type="nucleotide sequence ID" value="NZ_JBHSDL010000002.1"/>
</dbReference>
<dbReference type="PANTHER" id="PTHR30136:SF35">
    <property type="entry name" value="HTH-TYPE TRANSCRIPTIONAL REGULATOR RV1719"/>
    <property type="match status" value="1"/>
</dbReference>
<keyword evidence="5" id="KW-1185">Reference proteome</keyword>
<accession>A0ABV8VCY7</accession>
<reference evidence="5" key="1">
    <citation type="journal article" date="2019" name="Int. J. Syst. Evol. Microbiol.">
        <title>The Global Catalogue of Microorganisms (GCM) 10K type strain sequencing project: providing services to taxonomists for standard genome sequencing and annotation.</title>
        <authorList>
            <consortium name="The Broad Institute Genomics Platform"/>
            <consortium name="The Broad Institute Genome Sequencing Center for Infectious Disease"/>
            <person name="Wu L."/>
            <person name="Ma J."/>
        </authorList>
    </citation>
    <scope>NUCLEOTIDE SEQUENCE [LARGE SCALE GENOMIC DNA]</scope>
    <source>
        <strain evidence="5">IBRC-M 10490</strain>
    </source>
</reference>
<evidence type="ECO:0000313" key="5">
    <source>
        <dbReference type="Proteomes" id="UP001595844"/>
    </source>
</evidence>
<dbReference type="InterPro" id="IPR005471">
    <property type="entry name" value="Tscrpt_reg_IclR_N"/>
</dbReference>
<dbReference type="Gene3D" id="1.10.10.10">
    <property type="entry name" value="Winged helix-like DNA-binding domain superfamily/Winged helix DNA-binding domain"/>
    <property type="match status" value="1"/>
</dbReference>
<dbReference type="InterPro" id="IPR036388">
    <property type="entry name" value="WH-like_DNA-bd_sf"/>
</dbReference>
<dbReference type="Pfam" id="PF09339">
    <property type="entry name" value="HTH_IclR"/>
    <property type="match status" value="1"/>
</dbReference>
<evidence type="ECO:0000259" key="3">
    <source>
        <dbReference type="PROSITE" id="PS51077"/>
    </source>
</evidence>
<dbReference type="PANTHER" id="PTHR30136">
    <property type="entry name" value="HELIX-TURN-HELIX TRANSCRIPTIONAL REGULATOR, ICLR FAMILY"/>
    <property type="match status" value="1"/>
</dbReference>
<protein>
    <submittedName>
        <fullName evidence="4">Helix-turn-helix domain-containing protein</fullName>
    </submittedName>
</protein>
<sequence length="300" mass="31669">MPESASPPTRRVIQVMELLTRANQPLTASEVATALALARATVTAVLTELTQAGWVRRDRERRFAPGPALSALRTTRPDLPAPAVSAELKALAVAARCGVTLSRIDDGRLTVVAKEYPPGARVVPGLAVGQSIPLAYPAGAAVMPWRTGAERDAWLTSATGPARRGAPALLRFVTAHGCAVFRPDSDDAGLVDVLTELLGALGGEVVQPELRARVLRQLARLTARPYREEELADEEPLPVSYLSAPVIDNGSAPYEIQIGPLRSAVGRAERAQYLEAITYGAQAVSAALRGPDPGAVSQRG</sequence>
<gene>
    <name evidence="4" type="ORF">ACFO5K_02400</name>
</gene>
<evidence type="ECO:0000256" key="1">
    <source>
        <dbReference type="ARBA" id="ARBA00023015"/>
    </source>
</evidence>
<dbReference type="InterPro" id="IPR029016">
    <property type="entry name" value="GAF-like_dom_sf"/>
</dbReference>
<name>A0ABV8VCY7_9NOCA</name>
<evidence type="ECO:0000313" key="4">
    <source>
        <dbReference type="EMBL" id="MFC4372940.1"/>
    </source>
</evidence>
<proteinExistence type="predicted"/>